<keyword evidence="2" id="KW-1133">Transmembrane helix</keyword>
<evidence type="ECO:0000256" key="2">
    <source>
        <dbReference type="SAM" id="Phobius"/>
    </source>
</evidence>
<proteinExistence type="predicted"/>
<gene>
    <name evidence="3" type="ORF">F2Q65_11545</name>
</gene>
<keyword evidence="4" id="KW-1185">Reference proteome</keyword>
<dbReference type="EMBL" id="VWXX01000017">
    <property type="protein sequence ID" value="KAA6184602.1"/>
    <property type="molecule type" value="Genomic_DNA"/>
</dbReference>
<organism evidence="3 4">
    <name type="scientific">Thiohalocapsa marina</name>
    <dbReference type="NCBI Taxonomy" id="424902"/>
    <lineage>
        <taxon>Bacteria</taxon>
        <taxon>Pseudomonadati</taxon>
        <taxon>Pseudomonadota</taxon>
        <taxon>Gammaproteobacteria</taxon>
        <taxon>Chromatiales</taxon>
        <taxon>Chromatiaceae</taxon>
        <taxon>Thiohalocapsa</taxon>
    </lineage>
</organism>
<name>A0A5M8FS58_9GAMM</name>
<evidence type="ECO:0000313" key="3">
    <source>
        <dbReference type="EMBL" id="KAA6184602.1"/>
    </source>
</evidence>
<dbReference type="AlphaFoldDB" id="A0A5M8FS58"/>
<dbReference type="RefSeq" id="WP_150093522.1">
    <property type="nucleotide sequence ID" value="NZ_JBFUOH010000035.1"/>
</dbReference>
<dbReference type="OrthoDB" id="5821246at2"/>
<feature type="transmembrane region" description="Helical" evidence="2">
    <location>
        <begin position="67"/>
        <end position="90"/>
    </location>
</feature>
<accession>A0A5M8FS58</accession>
<dbReference type="PIRSF" id="PIRSF029693">
    <property type="entry name" value="UCP029693"/>
    <property type="match status" value="1"/>
</dbReference>
<evidence type="ECO:0000313" key="4">
    <source>
        <dbReference type="Proteomes" id="UP000322981"/>
    </source>
</evidence>
<dbReference type="Pfam" id="PF10095">
    <property type="entry name" value="DUF2333"/>
    <property type="match status" value="1"/>
</dbReference>
<comment type="caution">
    <text evidence="3">The sequence shown here is derived from an EMBL/GenBank/DDBJ whole genome shotgun (WGS) entry which is preliminary data.</text>
</comment>
<dbReference type="InterPro" id="IPR016936">
    <property type="entry name" value="UCP029693"/>
</dbReference>
<keyword evidence="2" id="KW-0812">Transmembrane</keyword>
<protein>
    <submittedName>
        <fullName evidence="3">DUF2333 family protein</fullName>
    </submittedName>
</protein>
<feature type="compositionally biased region" description="Low complexity" evidence="1">
    <location>
        <begin position="12"/>
        <end position="31"/>
    </location>
</feature>
<dbReference type="Proteomes" id="UP000322981">
    <property type="component" value="Unassembled WGS sequence"/>
</dbReference>
<feature type="region of interest" description="Disordered" evidence="1">
    <location>
        <begin position="1"/>
        <end position="51"/>
    </location>
</feature>
<keyword evidence="2" id="KW-0472">Membrane</keyword>
<evidence type="ECO:0000256" key="1">
    <source>
        <dbReference type="SAM" id="MobiDB-lite"/>
    </source>
</evidence>
<reference evidence="3 4" key="1">
    <citation type="submission" date="2019-09" db="EMBL/GenBank/DDBJ databases">
        <title>Whole-genome sequence of the purple sulfur bacterium Thiohalocapsa marina DSM 19078.</title>
        <authorList>
            <person name="Kyndt J.A."/>
            <person name="Meyer T.E."/>
        </authorList>
    </citation>
    <scope>NUCLEOTIDE SEQUENCE [LARGE SCALE GENOMIC DNA]</scope>
    <source>
        <strain evidence="3 4">DSM 19078</strain>
    </source>
</reference>
<sequence length="387" mass="41567">MSNTLRNPNPLPRRGVPRAPSASPAGSTPGSAPLPVPSPAAGGPAERRSSAGADWLPRLGRGLTSRYSLIAAALLLPVALLFALGGWWSLQPAKFDVVANAESMLGAERADTVQGATTVAAAVQVAETLLRKPGGWLHNDRLPPGVLMDNMPAWEYGALTELRDSVRAMRNDFSRSQTQSIEHEALKNADAELSFDPNAWFLPSAEDEYRQGTAALRSYLQALVSGRDSTARFHARADNLGAYLAVVEKRLGSYGQRLTASVGDAELTGALTGAGFEPAAGAQVLERTAWNAVDDVFFEARGYTWALLHMMKALSVDFRKVLEDKNAEVSMQQIIRDLEQASMRKWSPVVLNGNGFGVLANHSLVLASYIARANAAVLDLRVLLQRG</sequence>